<gene>
    <name evidence="2" type="ORF">A2373_01130</name>
</gene>
<dbReference type="AlphaFoldDB" id="A0A1F6NJV3"/>
<reference evidence="2 3" key="1">
    <citation type="journal article" date="2016" name="Nat. Commun.">
        <title>Thousands of microbial genomes shed light on interconnected biogeochemical processes in an aquifer system.</title>
        <authorList>
            <person name="Anantharaman K."/>
            <person name="Brown C.T."/>
            <person name="Hug L.A."/>
            <person name="Sharon I."/>
            <person name="Castelle C.J."/>
            <person name="Probst A.J."/>
            <person name="Thomas B.C."/>
            <person name="Singh A."/>
            <person name="Wilkins M.J."/>
            <person name="Karaoz U."/>
            <person name="Brodie E.L."/>
            <person name="Williams K.H."/>
            <person name="Hubbard S.S."/>
            <person name="Banfield J.F."/>
        </authorList>
    </citation>
    <scope>NUCLEOTIDE SEQUENCE [LARGE SCALE GENOMIC DNA]</scope>
</reference>
<evidence type="ECO:0000313" key="3">
    <source>
        <dbReference type="Proteomes" id="UP000176300"/>
    </source>
</evidence>
<dbReference type="Pfam" id="PF01261">
    <property type="entry name" value="AP_endonuc_2"/>
    <property type="match status" value="1"/>
</dbReference>
<organism evidence="2 3">
    <name type="scientific">Candidatus Magasanikbacteria bacterium RIFOXYB1_FULL_40_15</name>
    <dbReference type="NCBI Taxonomy" id="1798697"/>
    <lineage>
        <taxon>Bacteria</taxon>
        <taxon>Candidatus Magasanikiibacteriota</taxon>
    </lineage>
</organism>
<evidence type="ECO:0000259" key="1">
    <source>
        <dbReference type="Pfam" id="PF01261"/>
    </source>
</evidence>
<comment type="caution">
    <text evidence="2">The sequence shown here is derived from an EMBL/GenBank/DDBJ whole genome shotgun (WGS) entry which is preliminary data.</text>
</comment>
<sequence length="255" mass="30143">MIKYGLKIWSNNIERFDEIVERRRRGEFDFIEVYSNSDVEHNYEDLKKLKDVPVLGIHIGNLNSAGFHSFYLTEKQIKPWQMTIDLADFFDAPRIIVHPAVEHTEETFWENLEKINDDRIIIESMPAISPLGGGVRRFGVSFEDLKKIRAKKEICLDIIKFIKACAYHKVDYKDYIEKALDELKPVYFHISGGDYDSPIDQHDNIWDGNCDWKWIRETLEEYSKEKDIYLVFETPKVGEDLNNDIKNINYFKTHI</sequence>
<protein>
    <recommendedName>
        <fullName evidence="1">Xylose isomerase-like TIM barrel domain-containing protein</fullName>
    </recommendedName>
</protein>
<dbReference type="Gene3D" id="3.20.20.150">
    <property type="entry name" value="Divalent-metal-dependent TIM barrel enzymes"/>
    <property type="match status" value="1"/>
</dbReference>
<proteinExistence type="predicted"/>
<evidence type="ECO:0000313" key="2">
    <source>
        <dbReference type="EMBL" id="OGH83914.1"/>
    </source>
</evidence>
<accession>A0A1F6NJV3</accession>
<name>A0A1F6NJV3_9BACT</name>
<dbReference type="STRING" id="1798697.A2373_01130"/>
<dbReference type="SUPFAM" id="SSF51658">
    <property type="entry name" value="Xylose isomerase-like"/>
    <property type="match status" value="1"/>
</dbReference>
<dbReference type="Proteomes" id="UP000176300">
    <property type="component" value="Unassembled WGS sequence"/>
</dbReference>
<dbReference type="EMBL" id="MFQS01000007">
    <property type="protein sequence ID" value="OGH83914.1"/>
    <property type="molecule type" value="Genomic_DNA"/>
</dbReference>
<feature type="domain" description="Xylose isomerase-like TIM barrel" evidence="1">
    <location>
        <begin position="44"/>
        <end position="237"/>
    </location>
</feature>
<dbReference type="InterPro" id="IPR013022">
    <property type="entry name" value="Xyl_isomerase-like_TIM-brl"/>
</dbReference>
<dbReference type="InterPro" id="IPR036237">
    <property type="entry name" value="Xyl_isomerase-like_sf"/>
</dbReference>